<evidence type="ECO:0000313" key="1">
    <source>
        <dbReference type="EMBL" id="CAK9268433.1"/>
    </source>
</evidence>
<gene>
    <name evidence="1" type="ORF">CSSPJE1EN1_LOCUS13911</name>
</gene>
<dbReference type="Proteomes" id="UP001497444">
    <property type="component" value="Chromosome 2"/>
</dbReference>
<protein>
    <submittedName>
        <fullName evidence="1">Uncharacterized protein</fullName>
    </submittedName>
</protein>
<organism evidence="1 2">
    <name type="scientific">Sphagnum jensenii</name>
    <dbReference type="NCBI Taxonomy" id="128206"/>
    <lineage>
        <taxon>Eukaryota</taxon>
        <taxon>Viridiplantae</taxon>
        <taxon>Streptophyta</taxon>
        <taxon>Embryophyta</taxon>
        <taxon>Bryophyta</taxon>
        <taxon>Sphagnophytina</taxon>
        <taxon>Sphagnopsida</taxon>
        <taxon>Sphagnales</taxon>
        <taxon>Sphagnaceae</taxon>
        <taxon>Sphagnum</taxon>
    </lineage>
</organism>
<accession>A0ABP0WNH8</accession>
<reference evidence="1 2" key="1">
    <citation type="submission" date="2024-02" db="EMBL/GenBank/DDBJ databases">
        <authorList>
            <consortium name="ELIXIR-Norway"/>
            <consortium name="Elixir Norway"/>
        </authorList>
    </citation>
    <scope>NUCLEOTIDE SEQUENCE [LARGE SCALE GENOMIC DNA]</scope>
</reference>
<evidence type="ECO:0000313" key="2">
    <source>
        <dbReference type="Proteomes" id="UP001497444"/>
    </source>
</evidence>
<sequence length="103" mass="11772">MQSNAMQRNAMEELTYAVTRDWGFFARSPVCKGGPGNDDEGGGHEEGKKEEEEEEQQRQQQRRRAILEEIRNEGGKRRRNAGLVTERAKIRLVLGPAFGCTHW</sequence>
<name>A0ABP0WNH8_9BRYO</name>
<dbReference type="EMBL" id="OZ020097">
    <property type="protein sequence ID" value="CAK9268433.1"/>
    <property type="molecule type" value="Genomic_DNA"/>
</dbReference>
<proteinExistence type="predicted"/>
<keyword evidence="2" id="KW-1185">Reference proteome</keyword>